<name>X0KY43_FUSOX</name>
<keyword evidence="1" id="KW-0732">Signal</keyword>
<feature type="chain" id="PRO_5004945324" evidence="1">
    <location>
        <begin position="20"/>
        <end position="119"/>
    </location>
</feature>
<reference evidence="2" key="2">
    <citation type="submission" date="2012-05" db="EMBL/GenBank/DDBJ databases">
        <title>The Genome Annotation of Fusarium oxysporum Cotton.</title>
        <authorList>
            <consortium name="The Broad Institute Genomics Platform"/>
            <person name="Ma L.-J."/>
            <person name="Corby-Kistler H."/>
            <person name="Broz K."/>
            <person name="Gale L.R."/>
            <person name="Jonkers W."/>
            <person name="O'Donnell K."/>
            <person name="Ploetz R."/>
            <person name="Steinberg C."/>
            <person name="Schwartz D.C."/>
            <person name="VanEtten H."/>
            <person name="Zhou S."/>
            <person name="Young S.K."/>
            <person name="Zeng Q."/>
            <person name="Gargeya S."/>
            <person name="Fitzgerald M."/>
            <person name="Abouelleil A."/>
            <person name="Alvarado L."/>
            <person name="Chapman S.B."/>
            <person name="Gainer-Dewar J."/>
            <person name="Goldberg J."/>
            <person name="Griggs A."/>
            <person name="Gujja S."/>
            <person name="Hansen M."/>
            <person name="Howarth C."/>
            <person name="Imamovic A."/>
            <person name="Ireland A."/>
            <person name="Larimer J."/>
            <person name="McCowan C."/>
            <person name="Murphy C."/>
            <person name="Pearson M."/>
            <person name="Poon T.W."/>
            <person name="Priest M."/>
            <person name="Roberts A."/>
            <person name="Saif S."/>
            <person name="Shea T."/>
            <person name="Sykes S."/>
            <person name="Wortman J."/>
            <person name="Nusbaum C."/>
            <person name="Birren B."/>
        </authorList>
    </citation>
    <scope>NUCLEOTIDE SEQUENCE</scope>
    <source>
        <strain evidence="2">25433</strain>
    </source>
</reference>
<proteinExistence type="predicted"/>
<reference evidence="2" key="1">
    <citation type="submission" date="2011-11" db="EMBL/GenBank/DDBJ databases">
        <title>The Genome Sequence of Fusarium oxysporum Cotton.</title>
        <authorList>
            <consortium name="The Broad Institute Genome Sequencing Platform"/>
            <person name="Ma L.-J."/>
            <person name="Gale L.R."/>
            <person name="Schwartz D.C."/>
            <person name="Zhou S."/>
            <person name="Corby-Kistler H."/>
            <person name="Young S.K."/>
            <person name="Zeng Q."/>
            <person name="Gargeya S."/>
            <person name="Fitzgerald M."/>
            <person name="Haas B."/>
            <person name="Abouelleil A."/>
            <person name="Alvarado L."/>
            <person name="Arachchi H.M."/>
            <person name="Berlin A."/>
            <person name="Brown A."/>
            <person name="Chapman S.B."/>
            <person name="Chen Z."/>
            <person name="Dunbar C."/>
            <person name="Freedman E."/>
            <person name="Gearin G."/>
            <person name="Goldberg J."/>
            <person name="Griggs A."/>
            <person name="Gujja S."/>
            <person name="Heiman D."/>
            <person name="Howarth C."/>
            <person name="Larson L."/>
            <person name="Lui A."/>
            <person name="MacDonald P.J.P."/>
            <person name="Montmayeur A."/>
            <person name="Murphy C."/>
            <person name="Neiman D."/>
            <person name="Pearson M."/>
            <person name="Priest M."/>
            <person name="Roberts A."/>
            <person name="Saif S."/>
            <person name="Shea T."/>
            <person name="Shenoy N."/>
            <person name="Sisk P."/>
            <person name="Stolte C."/>
            <person name="Sykes S."/>
            <person name="Wortman J."/>
            <person name="Nusbaum C."/>
            <person name="Birren B."/>
        </authorList>
    </citation>
    <scope>NUCLEOTIDE SEQUENCE [LARGE SCALE GENOMIC DNA]</scope>
    <source>
        <strain evidence="2">25433</strain>
    </source>
</reference>
<dbReference type="OrthoDB" id="4992615at2759"/>
<accession>X0KY43</accession>
<dbReference type="AlphaFoldDB" id="X0KY43"/>
<dbReference type="HOGENOM" id="CLU_166995_0_0_1"/>
<evidence type="ECO:0000256" key="1">
    <source>
        <dbReference type="SAM" id="SignalP"/>
    </source>
</evidence>
<feature type="signal peptide" evidence="1">
    <location>
        <begin position="1"/>
        <end position="19"/>
    </location>
</feature>
<evidence type="ECO:0000313" key="2">
    <source>
        <dbReference type="EMBL" id="EXM13596.1"/>
    </source>
</evidence>
<dbReference type="EMBL" id="JH658133">
    <property type="protein sequence ID" value="EXM13596.1"/>
    <property type="molecule type" value="Genomic_DNA"/>
</dbReference>
<sequence>MRLTNFIPIIAVFLPFAIANCIQRTARCGPEDVCLRVSGTQVCGTTEVSQGCDLTLRRDGTGGAVTYYDTARASALHVRKNAHFLPNYATTLQDHRDPFKSAMPSGWPLVYKSQSLGIS</sequence>
<dbReference type="Proteomes" id="UP000030701">
    <property type="component" value="Unassembled WGS sequence"/>
</dbReference>
<protein>
    <submittedName>
        <fullName evidence="2">Uncharacterized protein</fullName>
    </submittedName>
</protein>
<gene>
    <name evidence="2" type="ORF">FOTG_17952</name>
</gene>
<organism evidence="2">
    <name type="scientific">Fusarium oxysporum f. sp. vasinfectum 25433</name>
    <dbReference type="NCBI Taxonomy" id="1089449"/>
    <lineage>
        <taxon>Eukaryota</taxon>
        <taxon>Fungi</taxon>
        <taxon>Dikarya</taxon>
        <taxon>Ascomycota</taxon>
        <taxon>Pezizomycotina</taxon>
        <taxon>Sordariomycetes</taxon>
        <taxon>Hypocreomycetidae</taxon>
        <taxon>Hypocreales</taxon>
        <taxon>Nectriaceae</taxon>
        <taxon>Fusarium</taxon>
        <taxon>Fusarium oxysporum species complex</taxon>
    </lineage>
</organism>